<sequence length="330" mass="37816">MGQQENNLYPPGTIVFAKLKGYPWWPAKVSVEIEDERTVPAKVMKQKTKSRSPVWTVFFFGSKDYGFFGTDSIRPFDKEEVAKDLKAKKFKTKDLERAVLEALDPNWVEQGDDDNDEGKSTLDKKRAKATDSRSARKSSAHKKTKVGKTAAATGEDDKDTLNHNKRGRKSMSQEHEEEGEGSNGHHRPSASPLAASRKSEDGLKDHESPEFTRDFKRLYHLRHRLQKLMYEKEQGAIPVDDYAKISQTLKEVEDAPMTYDLLRHTKIGKVVKCGIGYEFDNDTEFNIHERCQQLMRKWKEQFLDTKDLSKAQDDTTMHNNEPAEASTMKE</sequence>
<evidence type="ECO:0000313" key="4">
    <source>
        <dbReference type="Proteomes" id="UP000078561"/>
    </source>
</evidence>
<dbReference type="InterPro" id="IPR000313">
    <property type="entry name" value="PWWP_dom"/>
</dbReference>
<organism evidence="3">
    <name type="scientific">Absidia glauca</name>
    <name type="common">Pin mould</name>
    <dbReference type="NCBI Taxonomy" id="4829"/>
    <lineage>
        <taxon>Eukaryota</taxon>
        <taxon>Fungi</taxon>
        <taxon>Fungi incertae sedis</taxon>
        <taxon>Mucoromycota</taxon>
        <taxon>Mucoromycotina</taxon>
        <taxon>Mucoromycetes</taxon>
        <taxon>Mucorales</taxon>
        <taxon>Cunninghamellaceae</taxon>
        <taxon>Absidia</taxon>
    </lineage>
</organism>
<feature type="compositionally biased region" description="Basic residues" evidence="1">
    <location>
        <begin position="135"/>
        <end position="146"/>
    </location>
</feature>
<dbReference type="InParanoid" id="A0A168RA77"/>
<dbReference type="Pfam" id="PF00855">
    <property type="entry name" value="PWWP"/>
    <property type="match status" value="1"/>
</dbReference>
<feature type="region of interest" description="Disordered" evidence="1">
    <location>
        <begin position="106"/>
        <end position="209"/>
    </location>
</feature>
<feature type="domain" description="PWWP" evidence="2">
    <location>
        <begin position="11"/>
        <end position="79"/>
    </location>
</feature>
<dbReference type="SMART" id="SM00293">
    <property type="entry name" value="PWWP"/>
    <property type="match status" value="1"/>
</dbReference>
<dbReference type="InterPro" id="IPR017923">
    <property type="entry name" value="TFIIS_N"/>
</dbReference>
<feature type="compositionally biased region" description="Basic and acidic residues" evidence="1">
    <location>
        <begin position="197"/>
        <end position="209"/>
    </location>
</feature>
<dbReference type="PANTHER" id="PTHR12550">
    <property type="entry name" value="HEPATOMA-DERIVED GROWTH FACTOR-RELATED"/>
    <property type="match status" value="1"/>
</dbReference>
<feature type="region of interest" description="Disordered" evidence="1">
    <location>
        <begin position="309"/>
        <end position="330"/>
    </location>
</feature>
<dbReference type="CDD" id="cd05162">
    <property type="entry name" value="PWWP"/>
    <property type="match status" value="1"/>
</dbReference>
<dbReference type="AlphaFoldDB" id="A0A168RA77"/>
<accession>A0A168RA77</accession>
<dbReference type="STRING" id="4829.A0A168RA77"/>
<dbReference type="Gene3D" id="1.20.930.10">
    <property type="entry name" value="Conserved domain common to transcription factors TFIIS, elongin A, CRSP70"/>
    <property type="match status" value="1"/>
</dbReference>
<evidence type="ECO:0000313" key="3">
    <source>
        <dbReference type="EMBL" id="SAM06377.1"/>
    </source>
</evidence>
<reference evidence="3" key="1">
    <citation type="submission" date="2016-04" db="EMBL/GenBank/DDBJ databases">
        <authorList>
            <person name="Evans L.H."/>
            <person name="Alamgir A."/>
            <person name="Owens N."/>
            <person name="Weber N.D."/>
            <person name="Virtaneva K."/>
            <person name="Barbian K."/>
            <person name="Babar A."/>
            <person name="Rosenke K."/>
        </authorList>
    </citation>
    <scope>NUCLEOTIDE SEQUENCE [LARGE SCALE GENOMIC DNA]</scope>
    <source>
        <strain evidence="3">CBS 101.48</strain>
    </source>
</reference>
<dbReference type="SUPFAM" id="SSF47676">
    <property type="entry name" value="Conserved domain common to transcription factors TFIIS, elongin A, CRSP70"/>
    <property type="match status" value="1"/>
</dbReference>
<dbReference type="PROSITE" id="PS50812">
    <property type="entry name" value="PWWP"/>
    <property type="match status" value="1"/>
</dbReference>
<feature type="compositionally biased region" description="Basic and acidic residues" evidence="1">
    <location>
        <begin position="117"/>
        <end position="134"/>
    </location>
</feature>
<dbReference type="EMBL" id="LT554591">
    <property type="protein sequence ID" value="SAM06377.1"/>
    <property type="molecule type" value="Genomic_DNA"/>
</dbReference>
<evidence type="ECO:0000259" key="2">
    <source>
        <dbReference type="PROSITE" id="PS50812"/>
    </source>
</evidence>
<gene>
    <name evidence="3" type="primary">ABSGL_12266.1 scaffold 12745</name>
</gene>
<proteinExistence type="predicted"/>
<dbReference type="Pfam" id="PF08711">
    <property type="entry name" value="Med26"/>
    <property type="match status" value="1"/>
</dbReference>
<dbReference type="PANTHER" id="PTHR12550:SF70">
    <property type="entry name" value="JIL-1 ANCHORING AND STABILIZING PROTEIN, ISOFORM A"/>
    <property type="match status" value="1"/>
</dbReference>
<name>A0A168RA77_ABSGL</name>
<dbReference type="Gene3D" id="2.30.30.140">
    <property type="match status" value="1"/>
</dbReference>
<keyword evidence="4" id="KW-1185">Reference proteome</keyword>
<dbReference type="InterPro" id="IPR035441">
    <property type="entry name" value="TFIIS/LEDGF_dom_sf"/>
</dbReference>
<dbReference type="OrthoDB" id="62853at2759"/>
<dbReference type="SUPFAM" id="SSF63748">
    <property type="entry name" value="Tudor/PWWP/MBT"/>
    <property type="match status" value="1"/>
</dbReference>
<dbReference type="OMA" id="YLNYEMI"/>
<protein>
    <recommendedName>
        <fullName evidence="2">PWWP domain-containing protein</fullName>
    </recommendedName>
</protein>
<dbReference type="Proteomes" id="UP000078561">
    <property type="component" value="Unassembled WGS sequence"/>
</dbReference>
<evidence type="ECO:0000256" key="1">
    <source>
        <dbReference type="SAM" id="MobiDB-lite"/>
    </source>
</evidence>